<dbReference type="AlphaFoldDB" id="A0A1I7BYM5"/>
<name>A0A1I7BYM5_9RHOB</name>
<dbReference type="eggNOG" id="COG3264">
    <property type="taxonomic scope" value="Bacteria"/>
</dbReference>
<protein>
    <submittedName>
        <fullName evidence="2">Uncharacterized protein</fullName>
    </submittedName>
</protein>
<dbReference type="STRING" id="999627.SAMN05216236_11317"/>
<organism evidence="2 3">
    <name type="scientific">Sedimentitalea nanhaiensis</name>
    <dbReference type="NCBI Taxonomy" id="999627"/>
    <lineage>
        <taxon>Bacteria</taxon>
        <taxon>Pseudomonadati</taxon>
        <taxon>Pseudomonadota</taxon>
        <taxon>Alphaproteobacteria</taxon>
        <taxon>Rhodobacterales</taxon>
        <taxon>Paracoccaceae</taxon>
        <taxon>Sedimentitalea</taxon>
    </lineage>
</organism>
<sequence>MMQFDLEGQPGIVQQVASHALQGWSLAKGWLLRPVAWMQFGLLVAACLPALIDTARRFVLSFAPPVLPLLARIFSPKALVAVRNALKDNDIGIPYPNLVVALKGGLPGISS</sequence>
<reference evidence="2 3" key="1">
    <citation type="submission" date="2016-10" db="EMBL/GenBank/DDBJ databases">
        <authorList>
            <person name="de Groot N.N."/>
        </authorList>
    </citation>
    <scope>NUCLEOTIDE SEQUENCE [LARGE SCALE GENOMIC DNA]</scope>
    <source>
        <strain evidence="2 3">CGMCC 1.10959</strain>
    </source>
</reference>
<gene>
    <name evidence="2" type="ORF">SAMN05216236_11317</name>
</gene>
<dbReference type="EMBL" id="FPAW01000013">
    <property type="protein sequence ID" value="SFT92271.1"/>
    <property type="molecule type" value="Genomic_DNA"/>
</dbReference>
<keyword evidence="1" id="KW-0812">Transmembrane</keyword>
<evidence type="ECO:0000313" key="2">
    <source>
        <dbReference type="EMBL" id="SFT92271.1"/>
    </source>
</evidence>
<evidence type="ECO:0000313" key="3">
    <source>
        <dbReference type="Proteomes" id="UP000182466"/>
    </source>
</evidence>
<dbReference type="Proteomes" id="UP000182466">
    <property type="component" value="Unassembled WGS sequence"/>
</dbReference>
<proteinExistence type="predicted"/>
<evidence type="ECO:0000256" key="1">
    <source>
        <dbReference type="SAM" id="Phobius"/>
    </source>
</evidence>
<keyword evidence="1" id="KW-0472">Membrane</keyword>
<keyword evidence="3" id="KW-1185">Reference proteome</keyword>
<feature type="transmembrane region" description="Helical" evidence="1">
    <location>
        <begin position="35"/>
        <end position="52"/>
    </location>
</feature>
<accession>A0A1I7BYM5</accession>
<keyword evidence="1" id="KW-1133">Transmembrane helix</keyword>